<gene>
    <name evidence="3" type="ORF">EDC65_5198</name>
</gene>
<evidence type="ECO:0000313" key="4">
    <source>
        <dbReference type="Proteomes" id="UP000278222"/>
    </source>
</evidence>
<feature type="transmembrane region" description="Helical" evidence="1">
    <location>
        <begin position="157"/>
        <end position="179"/>
    </location>
</feature>
<sequence length="244" mass="24669">MQHDAIFPGLAAMDSPLLFAATMFAAGLFGGLSHCMAMCGPFVLGQVAAALPGAGQRFGTLERLRGAALVPYHLGRSTTYVLLGALGGALAGQAAAMAGSRWLPAGLLALAALLFLARGLQSLIPMAQGGGPTTWAAAALSRRLAPLLQAPTGRRSFTLGLALGFLPCGLLYGALAAAAGSGSAGGGGLGMLAFAIGTLPALFAVGFAGVFFGRRWHALARRAMPAIMLVNAAALLWFAWHQLA</sequence>
<feature type="transmembrane region" description="Helical" evidence="1">
    <location>
        <begin position="223"/>
        <end position="240"/>
    </location>
</feature>
<dbReference type="AlphaFoldDB" id="A0A3N1KKI9"/>
<evidence type="ECO:0000256" key="1">
    <source>
        <dbReference type="SAM" id="Phobius"/>
    </source>
</evidence>
<dbReference type="Pfam" id="PF13386">
    <property type="entry name" value="DsbD_2"/>
    <property type="match status" value="1"/>
</dbReference>
<keyword evidence="1" id="KW-0472">Membrane</keyword>
<evidence type="ECO:0000313" key="3">
    <source>
        <dbReference type="EMBL" id="ROP81341.1"/>
    </source>
</evidence>
<evidence type="ECO:0000259" key="2">
    <source>
        <dbReference type="Pfam" id="PF13386"/>
    </source>
</evidence>
<dbReference type="OrthoDB" id="5574095at2"/>
<dbReference type="EMBL" id="RJKX01000018">
    <property type="protein sequence ID" value="ROP81341.1"/>
    <property type="molecule type" value="Genomic_DNA"/>
</dbReference>
<feature type="transmembrane region" description="Helical" evidence="1">
    <location>
        <begin position="102"/>
        <end position="120"/>
    </location>
</feature>
<organism evidence="3 4">
    <name type="scientific">Stella humosa</name>
    <dbReference type="NCBI Taxonomy" id="94"/>
    <lineage>
        <taxon>Bacteria</taxon>
        <taxon>Pseudomonadati</taxon>
        <taxon>Pseudomonadota</taxon>
        <taxon>Alphaproteobacteria</taxon>
        <taxon>Rhodospirillales</taxon>
        <taxon>Stellaceae</taxon>
        <taxon>Stella</taxon>
    </lineage>
</organism>
<accession>A0A3N1KKI9</accession>
<dbReference type="RefSeq" id="WP_123695134.1">
    <property type="nucleotide sequence ID" value="NZ_AP019700.1"/>
</dbReference>
<feature type="transmembrane region" description="Helical" evidence="1">
    <location>
        <begin position="191"/>
        <end position="211"/>
    </location>
</feature>
<dbReference type="PANTHER" id="PTHR42208">
    <property type="entry name" value="HEAVY METAL TRANSPORTER-RELATED"/>
    <property type="match status" value="1"/>
</dbReference>
<feature type="transmembrane region" description="Helical" evidence="1">
    <location>
        <begin position="74"/>
        <end position="95"/>
    </location>
</feature>
<name>A0A3N1KKI9_9PROT</name>
<keyword evidence="1" id="KW-0812">Transmembrane</keyword>
<keyword evidence="1" id="KW-1133">Transmembrane helix</keyword>
<dbReference type="PANTHER" id="PTHR42208:SF1">
    <property type="entry name" value="HEAVY METAL TRANSPORTER"/>
    <property type="match status" value="1"/>
</dbReference>
<dbReference type="Proteomes" id="UP000278222">
    <property type="component" value="Unassembled WGS sequence"/>
</dbReference>
<protein>
    <recommendedName>
        <fullName evidence="2">Urease accessory protein UreH-like transmembrane domain-containing protein</fullName>
    </recommendedName>
</protein>
<keyword evidence="4" id="KW-1185">Reference proteome</keyword>
<feature type="domain" description="Urease accessory protein UreH-like transmembrane" evidence="2">
    <location>
        <begin position="22"/>
        <end position="230"/>
    </location>
</feature>
<dbReference type="InterPro" id="IPR039447">
    <property type="entry name" value="UreH-like_TM_dom"/>
</dbReference>
<comment type="caution">
    <text evidence="3">The sequence shown here is derived from an EMBL/GenBank/DDBJ whole genome shotgun (WGS) entry which is preliminary data.</text>
</comment>
<reference evidence="3 4" key="1">
    <citation type="submission" date="2018-11" db="EMBL/GenBank/DDBJ databases">
        <title>Genomic Encyclopedia of Type Strains, Phase IV (KMG-IV): sequencing the most valuable type-strain genomes for metagenomic binning, comparative biology and taxonomic classification.</title>
        <authorList>
            <person name="Goeker M."/>
        </authorList>
    </citation>
    <scope>NUCLEOTIDE SEQUENCE [LARGE SCALE GENOMIC DNA]</scope>
    <source>
        <strain evidence="3 4">DSM 5900</strain>
    </source>
</reference>
<proteinExistence type="predicted"/>